<name>A0A7S2R7I3_9STRA</name>
<dbReference type="PANTHER" id="PTHR13164:SF6">
    <property type="entry name" value="CS DOMAIN-CONTAINING PROTEIN"/>
    <property type="match status" value="1"/>
</dbReference>
<keyword evidence="2" id="KW-0812">Transmembrane</keyword>
<evidence type="ECO:0000313" key="3">
    <source>
        <dbReference type="EMBL" id="CAD9662869.1"/>
    </source>
</evidence>
<organism evidence="3">
    <name type="scientific">Mucochytrium quahogii</name>
    <dbReference type="NCBI Taxonomy" id="96639"/>
    <lineage>
        <taxon>Eukaryota</taxon>
        <taxon>Sar</taxon>
        <taxon>Stramenopiles</taxon>
        <taxon>Bigyra</taxon>
        <taxon>Labyrinthulomycetes</taxon>
        <taxon>Thraustochytrida</taxon>
        <taxon>Thraustochytriidae</taxon>
        <taxon>Mucochytrium</taxon>
    </lineage>
</organism>
<sequence length="333" mass="37148">MECSWVVVAGAVLESFFLVFSIRAAARLIASGERFVVDLRTNRNFVFPELISLGVTVWALVGQPTVYYSAGLVIVHLLVALEIHRRSLRTPYTGTKIKVILCLPILSHLLQSAMLFQLINQMESVKIAYSIAFTGAVCALGYYFLALEKGYGKASPKPANSTPANSTPAKYDPRDEIPSEQEATARSANALRENIQKKGENSYYFAHAKTPTKANVNKGEAPVLLESHRRESMPENDKKIYQVIRNFGFADGKTSVTIYIDLKKNNIEYEEVTHITEHTESGFKLTIQDLHVLQVTNLKHEIVKATSKLNSSKDQVKLILKKKDTTQAWASLT</sequence>
<dbReference type="InterPro" id="IPR052289">
    <property type="entry name" value="Calcyclin-binding_UBL-bridge"/>
</dbReference>
<keyword evidence="2" id="KW-1133">Transmembrane helix</keyword>
<feature type="transmembrane region" description="Helical" evidence="2">
    <location>
        <begin position="67"/>
        <end position="85"/>
    </location>
</feature>
<feature type="transmembrane region" description="Helical" evidence="2">
    <location>
        <begin position="125"/>
        <end position="145"/>
    </location>
</feature>
<feature type="region of interest" description="Disordered" evidence="1">
    <location>
        <begin position="153"/>
        <end position="185"/>
    </location>
</feature>
<protein>
    <recommendedName>
        <fullName evidence="4">CS domain-containing protein</fullName>
    </recommendedName>
</protein>
<evidence type="ECO:0000256" key="2">
    <source>
        <dbReference type="SAM" id="Phobius"/>
    </source>
</evidence>
<reference evidence="3" key="1">
    <citation type="submission" date="2021-01" db="EMBL/GenBank/DDBJ databases">
        <authorList>
            <person name="Corre E."/>
            <person name="Pelletier E."/>
            <person name="Niang G."/>
            <person name="Scheremetjew M."/>
            <person name="Finn R."/>
            <person name="Kale V."/>
            <person name="Holt S."/>
            <person name="Cochrane G."/>
            <person name="Meng A."/>
            <person name="Brown T."/>
            <person name="Cohen L."/>
        </authorList>
    </citation>
    <scope>NUCLEOTIDE SEQUENCE</scope>
    <source>
        <strain evidence="3">NY070348D</strain>
    </source>
</reference>
<feature type="transmembrane region" description="Helical" evidence="2">
    <location>
        <begin position="6"/>
        <end position="25"/>
    </location>
</feature>
<feature type="transmembrane region" description="Helical" evidence="2">
    <location>
        <begin position="97"/>
        <end position="119"/>
    </location>
</feature>
<evidence type="ECO:0008006" key="4">
    <source>
        <dbReference type="Google" id="ProtNLM"/>
    </source>
</evidence>
<dbReference type="AlphaFoldDB" id="A0A7S2R7I3"/>
<dbReference type="EMBL" id="HBHK01000756">
    <property type="protein sequence ID" value="CAD9662869.1"/>
    <property type="molecule type" value="Transcribed_RNA"/>
</dbReference>
<feature type="compositionally biased region" description="Polar residues" evidence="1">
    <location>
        <begin position="158"/>
        <end position="168"/>
    </location>
</feature>
<dbReference type="InterPro" id="IPR008978">
    <property type="entry name" value="HSP20-like_chaperone"/>
</dbReference>
<proteinExistence type="predicted"/>
<dbReference type="SUPFAM" id="SSF49764">
    <property type="entry name" value="HSP20-like chaperones"/>
    <property type="match status" value="1"/>
</dbReference>
<dbReference type="Gene3D" id="2.60.40.790">
    <property type="match status" value="1"/>
</dbReference>
<evidence type="ECO:0000256" key="1">
    <source>
        <dbReference type="SAM" id="MobiDB-lite"/>
    </source>
</evidence>
<gene>
    <name evidence="3" type="ORF">QSP1433_LOCUS470</name>
</gene>
<dbReference type="GO" id="GO:0005634">
    <property type="term" value="C:nucleus"/>
    <property type="evidence" value="ECO:0007669"/>
    <property type="project" value="TreeGrafter"/>
</dbReference>
<accession>A0A7S2R7I3</accession>
<keyword evidence="2" id="KW-0472">Membrane</keyword>
<dbReference type="PANTHER" id="PTHR13164">
    <property type="entry name" value="CALICYLIN BINDING PROTEIN"/>
    <property type="match status" value="1"/>
</dbReference>